<gene>
    <name evidence="1" type="ORF">g.41217</name>
</gene>
<reference evidence="1" key="1">
    <citation type="submission" date="2015-07" db="EMBL/GenBank/DDBJ databases">
        <title>Transcriptome Assembly of Anthurium amnicola.</title>
        <authorList>
            <person name="Suzuki J."/>
        </authorList>
    </citation>
    <scope>NUCLEOTIDE SEQUENCE</scope>
</reference>
<dbReference type="AlphaFoldDB" id="A0A1D1Z2G2"/>
<organism evidence="1">
    <name type="scientific">Anthurium amnicola</name>
    <dbReference type="NCBI Taxonomy" id="1678845"/>
    <lineage>
        <taxon>Eukaryota</taxon>
        <taxon>Viridiplantae</taxon>
        <taxon>Streptophyta</taxon>
        <taxon>Embryophyta</taxon>
        <taxon>Tracheophyta</taxon>
        <taxon>Spermatophyta</taxon>
        <taxon>Magnoliopsida</taxon>
        <taxon>Liliopsida</taxon>
        <taxon>Araceae</taxon>
        <taxon>Pothoideae</taxon>
        <taxon>Potheae</taxon>
        <taxon>Anthurium</taxon>
    </lineage>
</organism>
<proteinExistence type="predicted"/>
<evidence type="ECO:0000313" key="1">
    <source>
        <dbReference type="EMBL" id="JAT61115.1"/>
    </source>
</evidence>
<accession>A0A1D1Z2G2</accession>
<name>A0A1D1Z2G2_9ARAE</name>
<dbReference type="EMBL" id="GDJX01006821">
    <property type="protein sequence ID" value="JAT61115.1"/>
    <property type="molecule type" value="Transcribed_RNA"/>
</dbReference>
<sequence length="131" mass="13991">MFPGVQHYMSPMGIGMGHGAMPSVHGPIPFPRVPLVSQSMPSNPTVGQASVFPPFASPVNFQNQIQSAYMPESYTHYLGLNRMQPSPQAMNLYGSQLMQQNQTALAGSSGAPCDVAVSENIQNIKTGQGKI</sequence>
<protein>
    <submittedName>
        <fullName evidence="1">Uncharacterized protein</fullName>
    </submittedName>
</protein>